<keyword evidence="2" id="KW-0813">Transport</keyword>
<dbReference type="RefSeq" id="XP_046118213.1">
    <property type="nucleotide sequence ID" value="XM_046265992.1"/>
</dbReference>
<organism evidence="7 8">
    <name type="scientific">Emericellopsis atlantica</name>
    <dbReference type="NCBI Taxonomy" id="2614577"/>
    <lineage>
        <taxon>Eukaryota</taxon>
        <taxon>Fungi</taxon>
        <taxon>Dikarya</taxon>
        <taxon>Ascomycota</taxon>
        <taxon>Pezizomycotina</taxon>
        <taxon>Sordariomycetes</taxon>
        <taxon>Hypocreomycetidae</taxon>
        <taxon>Hypocreales</taxon>
        <taxon>Bionectriaceae</taxon>
        <taxon>Emericellopsis</taxon>
    </lineage>
</organism>
<reference evidence="7" key="1">
    <citation type="journal article" date="2021" name="IMA Fungus">
        <title>Genomic characterization of three marine fungi, including Emericellopsis atlantica sp. nov. with signatures of a generalist lifestyle and marine biomass degradation.</title>
        <authorList>
            <person name="Hagestad O.C."/>
            <person name="Hou L."/>
            <person name="Andersen J.H."/>
            <person name="Hansen E.H."/>
            <person name="Altermark B."/>
            <person name="Li C."/>
            <person name="Kuhnert E."/>
            <person name="Cox R.J."/>
            <person name="Crous P.W."/>
            <person name="Spatafora J.W."/>
            <person name="Lail K."/>
            <person name="Amirebrahimi M."/>
            <person name="Lipzen A."/>
            <person name="Pangilinan J."/>
            <person name="Andreopoulos W."/>
            <person name="Hayes R.D."/>
            <person name="Ng V."/>
            <person name="Grigoriev I.V."/>
            <person name="Jackson S.A."/>
            <person name="Sutton T.D.S."/>
            <person name="Dobson A.D.W."/>
            <person name="Rama T."/>
        </authorList>
    </citation>
    <scope>NUCLEOTIDE SEQUENCE</scope>
    <source>
        <strain evidence="7">TS7</strain>
    </source>
</reference>
<sequence length="1048" mass="116363">MEDELIQILSNTQQADAGIRKAAELELKRNNLNPAFPQALANIASHASVDTKVRQSALSTLRLFIEDNWAPDPDNEAPQVPIQPEARIQLRESLLNLAIIGEEDRRIKIAASYAVGKIAMNDFPEHWPDLLEKTLAVIPAGSDTQLYGALRVLGDLIEENLSEDQFFSMARDIAHTLTETALNENRRPVLRALAISIFRSCFEMMDMIKDEHGKEVKAFAEELLKQWNPFFITVLKTRLPEADLSGGQQPEAWNDLITLKLQVAKTLIRIRRVFPSLLLPQSTALFSAVWEELNLLQDAHSLLYIDNDAQGRLENADQLPYTLDFLILEELDFLNQCFRAETVRAELDVQLKAHASGADVPWMIEIVRMLVSYARISREEEELWDIDCSLFLAEETSVSANYTARVAASDLLIKMGEWFDQKTVEALFAFTKTLFPGDGSPSAWRNQESALFLFVMLESDRQDLEKGLPAPISAAYLELVDFAINRHEEPLLRARGYLVAGMLCRAIELPDVLLDRIITSIVQEEAEVVQVSCIKAVEGLMNAEKVSVDKQIPIIKAIEQYMSGKDPEEMESADELLVTLSEALRAATRMDCRVALSSDVPSIDLLFLLARTGASNFQVTMMISEAMEEIVRSLTGAEAYAALCSKVLPTLMGAFDVSRVTDDSPLVTVAVELLEVLTQHACEPLPPGFVSAVFPKLTQVLMESNEGDVLRPAAESAKWILQHDHQQVFEYADENGRAGLEVCLHVIDRLLGPSIEDNSATEVGGLAAELVEKAGHDRLGPFLPQLLQAVASRLATAQAAQLIQSLILVFARLSLNTPKEVVDFLDSVQINDRNGLQVVIPKWLENSVNFAGFDEIRQNVIALSKLFTLNDPRLAQIQVKGDLVVASNDTQIKTRSRSKQSKPGDPDFPIKKILAQTPPDPDQWTQVPAQVKIIKLLIDELMLASGHKSAADIASAAVGGELDSDSDDEGWEDDDDALDLGLGTTKADLMSILDGPGRRYPDNETNKYLTEFFTRCGTENLANFNDVYVYLTVEEQKKLHDVVNSQVQ</sequence>
<feature type="domain" description="Importin N-terminal" evidence="6">
    <location>
        <begin position="23"/>
        <end position="100"/>
    </location>
</feature>
<dbReference type="SMART" id="SM00913">
    <property type="entry name" value="IBN_N"/>
    <property type="match status" value="1"/>
</dbReference>
<dbReference type="InterPro" id="IPR001494">
    <property type="entry name" value="Importin-beta_N"/>
</dbReference>
<dbReference type="GO" id="GO:0005829">
    <property type="term" value="C:cytosol"/>
    <property type="evidence" value="ECO:0007669"/>
    <property type="project" value="TreeGrafter"/>
</dbReference>
<dbReference type="GO" id="GO:0031267">
    <property type="term" value="F:small GTPase binding"/>
    <property type="evidence" value="ECO:0007669"/>
    <property type="project" value="InterPro"/>
</dbReference>
<evidence type="ECO:0000313" key="7">
    <source>
        <dbReference type="EMBL" id="KAG9254289.1"/>
    </source>
</evidence>
<protein>
    <submittedName>
        <fullName evidence="7">Armadillo-type protein</fullName>
    </submittedName>
</protein>
<dbReference type="GO" id="GO:0005635">
    <property type="term" value="C:nuclear envelope"/>
    <property type="evidence" value="ECO:0007669"/>
    <property type="project" value="TreeGrafter"/>
</dbReference>
<evidence type="ECO:0000256" key="4">
    <source>
        <dbReference type="ARBA" id="ARBA00023242"/>
    </source>
</evidence>
<accession>A0A9P7ZLG3</accession>
<dbReference type="InterPro" id="IPR056840">
    <property type="entry name" value="HEAT_IPO9_central"/>
</dbReference>
<dbReference type="PANTHER" id="PTHR10997">
    <property type="entry name" value="IMPORTIN-7, 8, 11"/>
    <property type="match status" value="1"/>
</dbReference>
<dbReference type="Proteomes" id="UP000887229">
    <property type="component" value="Unassembled WGS sequence"/>
</dbReference>
<feature type="region of interest" description="Disordered" evidence="5">
    <location>
        <begin position="890"/>
        <end position="924"/>
    </location>
</feature>
<dbReference type="SUPFAM" id="SSF48371">
    <property type="entry name" value="ARM repeat"/>
    <property type="match status" value="1"/>
</dbReference>
<dbReference type="GeneID" id="70296895"/>
<dbReference type="PANTHER" id="PTHR10997:SF9">
    <property type="entry name" value="IMPORTIN-9"/>
    <property type="match status" value="1"/>
</dbReference>
<evidence type="ECO:0000259" key="6">
    <source>
        <dbReference type="PROSITE" id="PS50166"/>
    </source>
</evidence>
<evidence type="ECO:0000256" key="1">
    <source>
        <dbReference type="ARBA" id="ARBA00004123"/>
    </source>
</evidence>
<keyword evidence="3" id="KW-0653">Protein transport</keyword>
<keyword evidence="4" id="KW-0539">Nucleus</keyword>
<dbReference type="GO" id="GO:0006606">
    <property type="term" value="P:protein import into nucleus"/>
    <property type="evidence" value="ECO:0007669"/>
    <property type="project" value="TreeGrafter"/>
</dbReference>
<evidence type="ECO:0000256" key="2">
    <source>
        <dbReference type="ARBA" id="ARBA00022448"/>
    </source>
</evidence>
<dbReference type="Gene3D" id="1.25.10.10">
    <property type="entry name" value="Leucine-rich Repeat Variant"/>
    <property type="match status" value="1"/>
</dbReference>
<comment type="caution">
    <text evidence="7">The sequence shown here is derived from an EMBL/GenBank/DDBJ whole genome shotgun (WGS) entry which is preliminary data.</text>
</comment>
<dbReference type="Pfam" id="PF03810">
    <property type="entry name" value="IBN_N"/>
    <property type="match status" value="1"/>
</dbReference>
<keyword evidence="8" id="KW-1185">Reference proteome</keyword>
<dbReference type="InterPro" id="IPR011989">
    <property type="entry name" value="ARM-like"/>
</dbReference>
<dbReference type="OrthoDB" id="431626at2759"/>
<proteinExistence type="predicted"/>
<gene>
    <name evidence="7" type="ORF">F5Z01DRAFT_686868</name>
</gene>
<evidence type="ECO:0000313" key="8">
    <source>
        <dbReference type="Proteomes" id="UP000887229"/>
    </source>
</evidence>
<evidence type="ECO:0000256" key="3">
    <source>
        <dbReference type="ARBA" id="ARBA00022927"/>
    </source>
</evidence>
<name>A0A9P7ZLG3_9HYPO</name>
<evidence type="ECO:0000256" key="5">
    <source>
        <dbReference type="SAM" id="MobiDB-lite"/>
    </source>
</evidence>
<dbReference type="PROSITE" id="PS50166">
    <property type="entry name" value="IMPORTIN_B_NT"/>
    <property type="match status" value="1"/>
</dbReference>
<dbReference type="InterPro" id="IPR016024">
    <property type="entry name" value="ARM-type_fold"/>
</dbReference>
<dbReference type="AlphaFoldDB" id="A0A9P7ZLG3"/>
<dbReference type="EMBL" id="MU251254">
    <property type="protein sequence ID" value="KAG9254289.1"/>
    <property type="molecule type" value="Genomic_DNA"/>
</dbReference>
<dbReference type="Pfam" id="PF25018">
    <property type="entry name" value="HEAT_IPO9_c"/>
    <property type="match status" value="1"/>
</dbReference>
<comment type="subcellular location">
    <subcellularLocation>
        <location evidence="1">Nucleus</location>
    </subcellularLocation>
</comment>